<feature type="region of interest" description="Disordered" evidence="1">
    <location>
        <begin position="157"/>
        <end position="184"/>
    </location>
</feature>
<accession>A0A5N5X1W2</accession>
<feature type="compositionally biased region" description="Acidic residues" evidence="1">
    <location>
        <begin position="169"/>
        <end position="180"/>
    </location>
</feature>
<dbReference type="Proteomes" id="UP000326565">
    <property type="component" value="Unassembled WGS sequence"/>
</dbReference>
<name>A0A5N5X1W2_9EURO</name>
<feature type="compositionally biased region" description="Basic and acidic residues" evidence="1">
    <location>
        <begin position="232"/>
        <end position="242"/>
    </location>
</feature>
<feature type="compositionally biased region" description="Low complexity" evidence="1">
    <location>
        <begin position="272"/>
        <end position="285"/>
    </location>
</feature>
<sequence>MPRTLPWLTTGTTSKSSRDSTPKQPVRVKSDRSNDSDATPKAKATETLLKERDFFRSSPTPPSSPIHRCPSEEFLVEGLSNDDIYIMVEDEFYSVAQSFTRHLHYAEYAKRKKEVKLQNAAAIQNLARPTDGVTPASDESKRRNAADALFARQRAGLEQMGSKRPQVNSEEEIEENEDETWAGTSLHDLMMSPRKVRSLVGMQGIKSSTRAAAGFSQSSGAGGNPRNLDSSTPKEYETIKDIDMDETASEDDDLDLHETPSIKAAQKAHLISSDSMSSNRRSSSSTPTKDRGEKLQSKSARYKTPTATQSKRRLLFGDDFDELPELHNSDVQIQGRGPSPPLSKTRQENPPRGNNPEPKKSRLNEVPTFLL</sequence>
<dbReference type="AlphaFoldDB" id="A0A5N5X1W2"/>
<feature type="compositionally biased region" description="Basic and acidic residues" evidence="1">
    <location>
        <begin position="28"/>
        <end position="55"/>
    </location>
</feature>
<keyword evidence="3" id="KW-1185">Reference proteome</keyword>
<protein>
    <submittedName>
        <fullName evidence="2">Uncharacterized protein</fullName>
    </submittedName>
</protein>
<proteinExistence type="predicted"/>
<evidence type="ECO:0000313" key="3">
    <source>
        <dbReference type="Proteomes" id="UP000326565"/>
    </source>
</evidence>
<dbReference type="OrthoDB" id="5374569at2759"/>
<feature type="region of interest" description="Disordered" evidence="1">
    <location>
        <begin position="1"/>
        <end position="69"/>
    </location>
</feature>
<gene>
    <name evidence="2" type="ORF">BDV29DRAFT_117069</name>
</gene>
<feature type="compositionally biased region" description="Acidic residues" evidence="1">
    <location>
        <begin position="243"/>
        <end position="255"/>
    </location>
</feature>
<evidence type="ECO:0000256" key="1">
    <source>
        <dbReference type="SAM" id="MobiDB-lite"/>
    </source>
</evidence>
<reference evidence="2 3" key="1">
    <citation type="submission" date="2019-04" db="EMBL/GenBank/DDBJ databases">
        <title>Friends and foes A comparative genomics study of 23 Aspergillus species from section Flavi.</title>
        <authorList>
            <consortium name="DOE Joint Genome Institute"/>
            <person name="Kjaerbolling I."/>
            <person name="Vesth T."/>
            <person name="Frisvad J.C."/>
            <person name="Nybo J.L."/>
            <person name="Theobald S."/>
            <person name="Kildgaard S."/>
            <person name="Isbrandt T."/>
            <person name="Kuo A."/>
            <person name="Sato A."/>
            <person name="Lyhne E.K."/>
            <person name="Kogle M.E."/>
            <person name="Wiebenga A."/>
            <person name="Kun R.S."/>
            <person name="Lubbers R.J."/>
            <person name="Makela M.R."/>
            <person name="Barry K."/>
            <person name="Chovatia M."/>
            <person name="Clum A."/>
            <person name="Daum C."/>
            <person name="Haridas S."/>
            <person name="He G."/>
            <person name="LaButti K."/>
            <person name="Lipzen A."/>
            <person name="Mondo S."/>
            <person name="Riley R."/>
            <person name="Salamov A."/>
            <person name="Simmons B.A."/>
            <person name="Magnuson J.K."/>
            <person name="Henrissat B."/>
            <person name="Mortensen U.H."/>
            <person name="Larsen T.O."/>
            <person name="Devries R.P."/>
            <person name="Grigoriev I.V."/>
            <person name="Machida M."/>
            <person name="Baker S.E."/>
            <person name="Andersen M.R."/>
        </authorList>
    </citation>
    <scope>NUCLEOTIDE SEQUENCE [LARGE SCALE GENOMIC DNA]</scope>
    <source>
        <strain evidence="2 3">CBS 151.66</strain>
    </source>
</reference>
<evidence type="ECO:0000313" key="2">
    <source>
        <dbReference type="EMBL" id="KAB8074783.1"/>
    </source>
</evidence>
<dbReference type="EMBL" id="ML732204">
    <property type="protein sequence ID" value="KAB8074783.1"/>
    <property type="molecule type" value="Genomic_DNA"/>
</dbReference>
<organism evidence="2 3">
    <name type="scientific">Aspergillus leporis</name>
    <dbReference type="NCBI Taxonomy" id="41062"/>
    <lineage>
        <taxon>Eukaryota</taxon>
        <taxon>Fungi</taxon>
        <taxon>Dikarya</taxon>
        <taxon>Ascomycota</taxon>
        <taxon>Pezizomycotina</taxon>
        <taxon>Eurotiomycetes</taxon>
        <taxon>Eurotiomycetidae</taxon>
        <taxon>Eurotiales</taxon>
        <taxon>Aspergillaceae</taxon>
        <taxon>Aspergillus</taxon>
        <taxon>Aspergillus subgen. Circumdati</taxon>
    </lineage>
</organism>
<feature type="region of interest" description="Disordered" evidence="1">
    <location>
        <begin position="210"/>
        <end position="371"/>
    </location>
</feature>